<dbReference type="InterPro" id="IPR045095">
    <property type="entry name" value="ACDP"/>
</dbReference>
<dbReference type="InterPro" id="IPR046342">
    <property type="entry name" value="CBS_dom_sf"/>
</dbReference>
<dbReference type="WBParaSite" id="GPUH_0002040901-mRNA-1">
    <property type="protein sequence ID" value="GPUH_0002040901-mRNA-1"/>
    <property type="gene ID" value="GPUH_0002040901"/>
</dbReference>
<dbReference type="InterPro" id="IPR000644">
    <property type="entry name" value="CBS_dom"/>
</dbReference>
<dbReference type="EMBL" id="UYRT01090336">
    <property type="protein sequence ID" value="VDN35916.1"/>
    <property type="molecule type" value="Genomic_DNA"/>
</dbReference>
<dbReference type="AlphaFoldDB" id="A0A183EKF3"/>
<evidence type="ECO:0000313" key="3">
    <source>
        <dbReference type="EMBL" id="VDN35916.1"/>
    </source>
</evidence>
<dbReference type="Proteomes" id="UP000271098">
    <property type="component" value="Unassembled WGS sequence"/>
</dbReference>
<name>A0A183EKF3_9BILA</name>
<evidence type="ECO:0000313" key="4">
    <source>
        <dbReference type="EMBL" id="VDN38257.1"/>
    </source>
</evidence>
<dbReference type="GO" id="GO:0010960">
    <property type="term" value="P:magnesium ion homeostasis"/>
    <property type="evidence" value="ECO:0007669"/>
    <property type="project" value="InterPro"/>
</dbReference>
<reference evidence="3 5" key="2">
    <citation type="submission" date="2018-11" db="EMBL/GenBank/DDBJ databases">
        <authorList>
            <consortium name="Pathogen Informatics"/>
        </authorList>
    </citation>
    <scope>NUCLEOTIDE SEQUENCE [LARGE SCALE GENOMIC DNA]</scope>
</reference>
<evidence type="ECO:0000259" key="2">
    <source>
        <dbReference type="Pfam" id="PF00571"/>
    </source>
</evidence>
<evidence type="ECO:0000313" key="6">
    <source>
        <dbReference type="WBParaSite" id="GPUH_0002040901-mRNA-1"/>
    </source>
</evidence>
<gene>
    <name evidence="3" type="ORF">GPUH_LOCUS20384</name>
    <name evidence="4" type="ORF">GPUH_LOCUS21444</name>
</gene>
<dbReference type="GO" id="GO:0022857">
    <property type="term" value="F:transmembrane transporter activity"/>
    <property type="evidence" value="ECO:0007669"/>
    <property type="project" value="TreeGrafter"/>
</dbReference>
<evidence type="ECO:0000313" key="5">
    <source>
        <dbReference type="Proteomes" id="UP000271098"/>
    </source>
</evidence>
<dbReference type="GO" id="GO:0006811">
    <property type="term" value="P:monoatomic ion transport"/>
    <property type="evidence" value="ECO:0007669"/>
    <property type="project" value="UniProtKB-KW"/>
</dbReference>
<dbReference type="GO" id="GO:0005886">
    <property type="term" value="C:plasma membrane"/>
    <property type="evidence" value="ECO:0007669"/>
    <property type="project" value="TreeGrafter"/>
</dbReference>
<dbReference type="WBParaSite" id="GPUH_0002147101-mRNA-1">
    <property type="protein sequence ID" value="GPUH_0002147101-mRNA-1"/>
    <property type="gene ID" value="GPUH_0002147101"/>
</dbReference>
<reference evidence="6 7" key="1">
    <citation type="submission" date="2016-06" db="UniProtKB">
        <authorList>
            <consortium name="WormBaseParasite"/>
        </authorList>
    </citation>
    <scope>IDENTIFICATION</scope>
</reference>
<feature type="domain" description="CBS" evidence="2">
    <location>
        <begin position="150"/>
        <end position="198"/>
    </location>
</feature>
<keyword evidence="5" id="KW-1185">Reference proteome</keyword>
<proteinExistence type="predicted"/>
<dbReference type="PANTHER" id="PTHR12064:SF4">
    <property type="entry name" value="METAL TRANSPORTER CNNM-4"/>
    <property type="match status" value="1"/>
</dbReference>
<sequence length="215" mass="24570">MVLFSPISFPFSLVLDCTVGKESRDVYDRKTLRAMITMQRDYKAKLLEKMSGDTTDLVLAAFDLPEKIVKTVMTPIDKIFMLSDESIIDKALLKTIAAKGRTRIPIYKDNDRNMIIAVLNMKDLLPFCQTSRLKVSTIVQLWQRSTQFRFVVGGMSVLQLLIEMKSGIRIAMVIKYDDEKRDYIVQGLVTLEDLVEEVTEFFGQLAKKNQNSLIS</sequence>
<dbReference type="Gene3D" id="3.10.580.10">
    <property type="entry name" value="CBS-domain"/>
    <property type="match status" value="1"/>
</dbReference>
<protein>
    <submittedName>
        <fullName evidence="6 7">CBS domain-containing protein</fullName>
    </submittedName>
</protein>
<keyword evidence="1" id="KW-0406">Ion transport</keyword>
<dbReference type="PANTHER" id="PTHR12064">
    <property type="entry name" value="METAL TRANSPORTER CNNM"/>
    <property type="match status" value="1"/>
</dbReference>
<dbReference type="Pfam" id="PF00571">
    <property type="entry name" value="CBS"/>
    <property type="match status" value="1"/>
</dbReference>
<dbReference type="SUPFAM" id="SSF54631">
    <property type="entry name" value="CBS-domain pair"/>
    <property type="match status" value="1"/>
</dbReference>
<accession>A0A183EKF3</accession>
<organism evidence="7">
    <name type="scientific">Gongylonema pulchrum</name>
    <dbReference type="NCBI Taxonomy" id="637853"/>
    <lineage>
        <taxon>Eukaryota</taxon>
        <taxon>Metazoa</taxon>
        <taxon>Ecdysozoa</taxon>
        <taxon>Nematoda</taxon>
        <taxon>Chromadorea</taxon>
        <taxon>Rhabditida</taxon>
        <taxon>Spirurina</taxon>
        <taxon>Spiruromorpha</taxon>
        <taxon>Spiruroidea</taxon>
        <taxon>Gongylonematidae</taxon>
        <taxon>Gongylonema</taxon>
    </lineage>
</organism>
<keyword evidence="1" id="KW-0813">Transport</keyword>
<evidence type="ECO:0000256" key="1">
    <source>
        <dbReference type="ARBA" id="ARBA00023065"/>
    </source>
</evidence>
<evidence type="ECO:0000313" key="7">
    <source>
        <dbReference type="WBParaSite" id="GPUH_0002147101-mRNA-1"/>
    </source>
</evidence>
<dbReference type="OrthoDB" id="5353557at2759"/>
<dbReference type="EMBL" id="UYRT01092625">
    <property type="protein sequence ID" value="VDN38257.1"/>
    <property type="molecule type" value="Genomic_DNA"/>
</dbReference>